<dbReference type="EMBL" id="OX459119">
    <property type="protein sequence ID" value="CAI9095951.1"/>
    <property type="molecule type" value="Genomic_DNA"/>
</dbReference>
<dbReference type="EC" id="3.4.19.12" evidence="3"/>
<dbReference type="Gene3D" id="2.60.210.10">
    <property type="entry name" value="Apoptosis, Tumor Necrosis Factor Receptor Associated Protein 2, Chain A"/>
    <property type="match status" value="1"/>
</dbReference>
<comment type="similarity">
    <text evidence="2">Belongs to the peptidase C19 family.</text>
</comment>
<dbReference type="GO" id="GO:0016579">
    <property type="term" value="P:protein deubiquitination"/>
    <property type="evidence" value="ECO:0007669"/>
    <property type="project" value="InterPro"/>
</dbReference>
<keyword evidence="4" id="KW-0645">Protease</keyword>
<dbReference type="Pfam" id="PF14533">
    <property type="entry name" value="USP7_C2"/>
    <property type="match status" value="2"/>
</dbReference>
<evidence type="ECO:0000256" key="7">
    <source>
        <dbReference type="ARBA" id="ARBA00022807"/>
    </source>
</evidence>
<keyword evidence="7" id="KW-0788">Thiol protease</keyword>
<protein>
    <recommendedName>
        <fullName evidence="3">ubiquitinyl hydrolase 1</fullName>
        <ecNumber evidence="3">3.4.19.12</ecNumber>
    </recommendedName>
</protein>
<dbReference type="FunFam" id="3.90.70.10:FF:000002">
    <property type="entry name" value="Ubiquitin carboxyl-terminal hydrolase 13"/>
    <property type="match status" value="2"/>
</dbReference>
<dbReference type="CDD" id="cd02659">
    <property type="entry name" value="peptidase_C19C"/>
    <property type="match status" value="2"/>
</dbReference>
<accession>A0AAV1CJX2</accession>
<keyword evidence="6" id="KW-0378">Hydrolase</keyword>
<comment type="catalytic activity">
    <reaction evidence="1">
        <text>Thiol-dependent hydrolysis of ester, thioester, amide, peptide and isopeptide bonds formed by the C-terminal Gly of ubiquitin (a 76-residue protein attached to proteins as an intracellular targeting signal).</text>
        <dbReference type="EC" id="3.4.19.12"/>
    </reaction>
</comment>
<organism evidence="9 10">
    <name type="scientific">Oldenlandia corymbosa var. corymbosa</name>
    <dbReference type="NCBI Taxonomy" id="529605"/>
    <lineage>
        <taxon>Eukaryota</taxon>
        <taxon>Viridiplantae</taxon>
        <taxon>Streptophyta</taxon>
        <taxon>Embryophyta</taxon>
        <taxon>Tracheophyta</taxon>
        <taxon>Spermatophyta</taxon>
        <taxon>Magnoliopsida</taxon>
        <taxon>eudicotyledons</taxon>
        <taxon>Gunneridae</taxon>
        <taxon>Pentapetalae</taxon>
        <taxon>asterids</taxon>
        <taxon>lamiids</taxon>
        <taxon>Gentianales</taxon>
        <taxon>Rubiaceae</taxon>
        <taxon>Rubioideae</taxon>
        <taxon>Spermacoceae</taxon>
        <taxon>Hedyotis-Oldenlandia complex</taxon>
        <taxon>Oldenlandia</taxon>
    </lineage>
</organism>
<dbReference type="PANTHER" id="PTHR24006:SF644">
    <property type="entry name" value="UBIQUITIN CARBOXYL-TERMINAL HYDROLASE 7"/>
    <property type="match status" value="1"/>
</dbReference>
<sequence length="2090" mass="243910">MPISELYDLDKGYVVDDTLVVVADVSVNHVGDNYLACDSKKETSFVGLENQGATCYMNSLLQTLYHIPYFRKSVYHMPTTENDEPSKSIPLALQSLFYKLQCTITSVGTKELTKSFGWDRSDSFTQQDVQELNRVLCEKLEDKMKGTVVEGTMRKLFEGNLMNYIECIDVEFKSTRKETFYDLQLDVKGCDDVYASFDKYVEVERLDGENKYQAEGHGLQDAKKGVLFTDFPPVLQLHLKRFEYDVSSDSMVKINDRYEFPLQLDLDREDGKYLSPDSDRSVRNLYTLHSVLVHSGGLRGGHYYAFIRPNLDDQWYKFNDERVTKEDEKQALEEQYGGEGEYLGFNINPVKFTKSSSAYMLVYIRESDKDKIICDVDEKDIAEHLRVRLKKEQEEKETWRRDIAEAHLYTKVRIAHDEDLRRQIGKDVYFGLVDLDKTRSFRVHKRMPFSAFKEEIAREFGVPVECQCFWLWARRYTNRPRRPLTPQEEAQKVGKLTNHLTMTYDAELELFLEVEYDVDSRPVPPPKKAQENTLIFFKLYDPEKQEIRYVGRCYVKKSGKIAKLLSKAKELAGCSDDEEIAIFEESRMESKVMCKRLDTSSLSRSSWIEEGVIICFQKVVLSEQKEQLPYPDVPSYFEYVQNRLVVHFRNLEKPDEDDFCLELVKNNTYDDVVKRVAEKIGLDDPLKIRLTSHNCITQKPDYDFIKYRPLERLGNMLSSHFQVSNILYYEVLEIPLPELQSLKTLEIAFHPTMKDKEVTILKVKVPKTSTVEDVLKEVKTKVGEKELLTQSDAELRLFLVYEHKILKIFTLADKIENVYGQLRAEEILEEEKNLGPNDRLIQVYHFTMKSTYFITHFGEPFFLAVHEGETLEEVKMRIRKRLQVPDEKFSKWKFATNVSLFRPAYLEDTDVVLDQFHHRRNVYGTFQQFLGLEHCDSTPPKTAAGSCVTPPNPHTSEKTVMEVEMPASQPESEDDTEHWFYWPIKNFSQRLKTKKLFSKEFEVGGNKWRVTTIPKCNNVNTNEDYLSIFLCVADSVNLPLDWSYPALYSLAIVDQIDDDRTVMQCESKRFSRLYSEGGFRYFMTLRELRNPNKGFLVNDTLLVKFKVEADSDEDEEVKDCWTYDSKKETGFVGLENQGATCYMNSLLQTLYHIPYFRKSVYHMPTTENDVPSKSIPLALQSLFYKLQCTNTSVGTKDLTKSFGWDTSESFMQQDVQELNRVLCEKLEDKMKGTVVEGTIQELFEGHQMNYFECVDINFKSTRKESFYDLQLDVKGCDDVYASFDKYVEVEQLDGENKYHAEGHGLQDAKKGVLLTDFPPVLQLHLKRFEYDVLTNSMVKINDRYEFPVQLDLDREDGKYLSPDSDKSVRNLYTLHSVLVHRGGVRGGHYYAFIRPALGGQWYKFNDQKVTKEDEKQALEEQYGGKDTFSNAYMLVYIRESDKDKIVCDVDENDIAEHLRIRLKKEEEEKEEKLSYESKARLFTNIMVASDQDLREQIGKDIQFDLVNFDKVRSFLIPKELPFRFFKEEVARELGIPVEYQRFWIWGERENETYRPDQPLTPLEEEWSVGWLSKEVSITNQSIELDLFLEVEYNHDLIPLPPPERTSEDILIFLKFYDPEKKELRYVGRLFVKSYECPDEIMEKLNELAGSSIEEDIEIFEERQFKPEVVFKRLDICGSFKSNGIGDGDILCFQKLLSPELKRQLPYPDVVSYFKYLKNRQVVRFRSLEYPKEDEFCLELAKNHGYDDVVNRVAEELGLDDPSKIQLTSHNSYTQKPKPEFIPHGSAEHLSEMLVHYGLGSDILYYKVLNIPLPELQSLKTLEIAFCSATKRDDQMGGELQILNVELPKKSIVEDVLEKIKTEVELSQPNAELRLVEIVFNKITKIFPLEQSIENMSDYWWIKRRAEEIPEEEKNIGPGAHLIRVVYFTVKKAAFGQREFFGEPFFLVVHEREKLGEVKLRIQKRLQVPDEEFSKWKFAEISHGSQNYIEDREIVVNRFKRKGDFSEFGQQYLGLEHPDNTPKRACLRNRPREVGLIDRKRWRGFGPRQVARHPCTKLCQDITSNETKVCTFAEVSWHITPRTAGSSSAAR</sequence>
<dbReference type="PROSITE" id="PS00972">
    <property type="entry name" value="USP_1"/>
    <property type="match status" value="2"/>
</dbReference>
<evidence type="ECO:0000256" key="3">
    <source>
        <dbReference type="ARBA" id="ARBA00012759"/>
    </source>
</evidence>
<evidence type="ECO:0000256" key="6">
    <source>
        <dbReference type="ARBA" id="ARBA00022801"/>
    </source>
</evidence>
<keyword evidence="10" id="KW-1185">Reference proteome</keyword>
<dbReference type="InterPro" id="IPR008974">
    <property type="entry name" value="TRAF-like"/>
</dbReference>
<evidence type="ECO:0000259" key="8">
    <source>
        <dbReference type="SMART" id="SM00061"/>
    </source>
</evidence>
<dbReference type="Gene3D" id="3.10.20.90">
    <property type="entry name" value="Phosphatidylinositol 3-kinase Catalytic Subunit, Chain A, domain 1"/>
    <property type="match status" value="4"/>
</dbReference>
<dbReference type="InterPro" id="IPR001394">
    <property type="entry name" value="Peptidase_C19_UCH"/>
</dbReference>
<dbReference type="FunFam" id="3.10.20.90:FF:000050">
    <property type="entry name" value="Ubiquitin carboxyl-terminal hydrolase 13"/>
    <property type="match status" value="2"/>
</dbReference>
<evidence type="ECO:0000256" key="2">
    <source>
        <dbReference type="ARBA" id="ARBA00009085"/>
    </source>
</evidence>
<evidence type="ECO:0000256" key="1">
    <source>
        <dbReference type="ARBA" id="ARBA00000707"/>
    </source>
</evidence>
<dbReference type="InterPro" id="IPR038765">
    <property type="entry name" value="Papain-like_cys_pep_sf"/>
</dbReference>
<dbReference type="Proteomes" id="UP001161247">
    <property type="component" value="Chromosome 2"/>
</dbReference>
<dbReference type="Pfam" id="PF00443">
    <property type="entry name" value="UCH"/>
    <property type="match status" value="2"/>
</dbReference>
<dbReference type="SUPFAM" id="SSF54001">
    <property type="entry name" value="Cysteine proteinases"/>
    <property type="match status" value="2"/>
</dbReference>
<reference evidence="9" key="1">
    <citation type="submission" date="2023-03" db="EMBL/GenBank/DDBJ databases">
        <authorList>
            <person name="Julca I."/>
        </authorList>
    </citation>
    <scope>NUCLEOTIDE SEQUENCE</scope>
</reference>
<evidence type="ECO:0000256" key="5">
    <source>
        <dbReference type="ARBA" id="ARBA00022786"/>
    </source>
</evidence>
<dbReference type="InterPro" id="IPR024729">
    <property type="entry name" value="USP7_ICP0-binding_dom"/>
</dbReference>
<dbReference type="GO" id="GO:0005829">
    <property type="term" value="C:cytosol"/>
    <property type="evidence" value="ECO:0007669"/>
    <property type="project" value="TreeGrafter"/>
</dbReference>
<keyword evidence="5" id="KW-0833">Ubl conjugation pathway</keyword>
<dbReference type="PANTHER" id="PTHR24006">
    <property type="entry name" value="UBIQUITIN CARBOXYL-TERMINAL HYDROLASE"/>
    <property type="match status" value="1"/>
</dbReference>
<dbReference type="SUPFAM" id="SSF49599">
    <property type="entry name" value="TRAF domain-like"/>
    <property type="match status" value="1"/>
</dbReference>
<name>A0AAV1CJX2_OLDCO</name>
<dbReference type="GO" id="GO:0004843">
    <property type="term" value="F:cysteine-type deubiquitinase activity"/>
    <property type="evidence" value="ECO:0007669"/>
    <property type="project" value="UniProtKB-EC"/>
</dbReference>
<evidence type="ECO:0000313" key="9">
    <source>
        <dbReference type="EMBL" id="CAI9095951.1"/>
    </source>
</evidence>
<dbReference type="InterPro" id="IPR050164">
    <property type="entry name" value="Peptidase_C19"/>
</dbReference>
<dbReference type="Gene3D" id="3.90.70.10">
    <property type="entry name" value="Cysteine proteinases"/>
    <property type="match status" value="2"/>
</dbReference>
<dbReference type="PROSITE" id="PS00973">
    <property type="entry name" value="USP_2"/>
    <property type="match status" value="2"/>
</dbReference>
<dbReference type="InterPro" id="IPR029346">
    <property type="entry name" value="USP_C"/>
</dbReference>
<dbReference type="SMART" id="SM00061">
    <property type="entry name" value="MATH"/>
    <property type="match status" value="1"/>
</dbReference>
<dbReference type="GO" id="GO:0005634">
    <property type="term" value="C:nucleus"/>
    <property type="evidence" value="ECO:0007669"/>
    <property type="project" value="TreeGrafter"/>
</dbReference>
<dbReference type="GO" id="GO:0006508">
    <property type="term" value="P:proteolysis"/>
    <property type="evidence" value="ECO:0007669"/>
    <property type="project" value="UniProtKB-KW"/>
</dbReference>
<proteinExistence type="inferred from homology"/>
<dbReference type="InterPro" id="IPR018200">
    <property type="entry name" value="USP_CS"/>
</dbReference>
<dbReference type="GO" id="GO:0031647">
    <property type="term" value="P:regulation of protein stability"/>
    <property type="evidence" value="ECO:0007669"/>
    <property type="project" value="TreeGrafter"/>
</dbReference>
<evidence type="ECO:0000256" key="4">
    <source>
        <dbReference type="ARBA" id="ARBA00022670"/>
    </source>
</evidence>
<gene>
    <name evidence="9" type="ORF">OLC1_LOCUS6815</name>
</gene>
<dbReference type="Pfam" id="PF12436">
    <property type="entry name" value="USP7_ICP0_bdg"/>
    <property type="match status" value="2"/>
</dbReference>
<dbReference type="InterPro" id="IPR002083">
    <property type="entry name" value="MATH/TRAF_dom"/>
</dbReference>
<dbReference type="Pfam" id="PF22486">
    <property type="entry name" value="MATH_2"/>
    <property type="match status" value="1"/>
</dbReference>
<dbReference type="CDD" id="cd00121">
    <property type="entry name" value="MATH"/>
    <property type="match status" value="1"/>
</dbReference>
<feature type="domain" description="MATH" evidence="8">
    <location>
        <begin position="979"/>
        <end position="1088"/>
    </location>
</feature>
<evidence type="ECO:0000313" key="10">
    <source>
        <dbReference type="Proteomes" id="UP001161247"/>
    </source>
</evidence>